<organism evidence="2 3">
    <name type="scientific">Olivibacter domesticus</name>
    <name type="common">Pseudosphingobacterium domesticum</name>
    <dbReference type="NCBI Taxonomy" id="407022"/>
    <lineage>
        <taxon>Bacteria</taxon>
        <taxon>Pseudomonadati</taxon>
        <taxon>Bacteroidota</taxon>
        <taxon>Sphingobacteriia</taxon>
        <taxon>Sphingobacteriales</taxon>
        <taxon>Sphingobacteriaceae</taxon>
        <taxon>Olivibacter</taxon>
    </lineage>
</organism>
<dbReference type="SUPFAM" id="SSF48452">
    <property type="entry name" value="TPR-like"/>
    <property type="match status" value="1"/>
</dbReference>
<dbReference type="OrthoDB" id="663481at2"/>
<accession>A0A1H7HJD9</accession>
<dbReference type="EMBL" id="FOAF01000001">
    <property type="protein sequence ID" value="SEK48365.1"/>
    <property type="molecule type" value="Genomic_DNA"/>
</dbReference>
<dbReference type="STRING" id="407022.SAMN05661044_00351"/>
<evidence type="ECO:0000313" key="2">
    <source>
        <dbReference type="EMBL" id="SEK48365.1"/>
    </source>
</evidence>
<protein>
    <recommendedName>
        <fullName evidence="4">Tetratricopeptide repeat-containing protein</fullName>
    </recommendedName>
</protein>
<evidence type="ECO:0000256" key="1">
    <source>
        <dbReference type="SAM" id="Phobius"/>
    </source>
</evidence>
<gene>
    <name evidence="2" type="ORF">SAMN05661044_00351</name>
</gene>
<sequence>MEERIEHYFNTKLTGAEKQQFESDLAANTDLADDTAFYLQARVAAQRAAHEDLLKKKHQQWSALTKDSSKTLSRNSWIGIAAAVLLIILSIFYFNNSFQKDLSVRAENYLANNLKELPLHLSDEEQSLQGAIQNYNQQKYKESIASAVIYLIQHPSDAEALKVVGLAQLQLQKYDEALPYFQQLAAKTQLYSNPGKYYKAITYLLRDQPGDQEAAKKLLNEVIEKNLEGKQEALKLLQ</sequence>
<dbReference type="RefSeq" id="WP_093317438.1">
    <property type="nucleotide sequence ID" value="NZ_FOAF01000001.1"/>
</dbReference>
<name>A0A1H7HJD9_OLID1</name>
<dbReference type="InterPro" id="IPR011990">
    <property type="entry name" value="TPR-like_helical_dom_sf"/>
</dbReference>
<evidence type="ECO:0000313" key="3">
    <source>
        <dbReference type="Proteomes" id="UP000199421"/>
    </source>
</evidence>
<feature type="transmembrane region" description="Helical" evidence="1">
    <location>
        <begin position="76"/>
        <end position="94"/>
    </location>
</feature>
<dbReference type="Gene3D" id="1.25.40.10">
    <property type="entry name" value="Tetratricopeptide repeat domain"/>
    <property type="match status" value="1"/>
</dbReference>
<evidence type="ECO:0008006" key="4">
    <source>
        <dbReference type="Google" id="ProtNLM"/>
    </source>
</evidence>
<keyword evidence="1" id="KW-0812">Transmembrane</keyword>
<keyword evidence="3" id="KW-1185">Reference proteome</keyword>
<reference evidence="3" key="1">
    <citation type="submission" date="2016-10" db="EMBL/GenBank/DDBJ databases">
        <authorList>
            <person name="Varghese N."/>
            <person name="Submissions S."/>
        </authorList>
    </citation>
    <scope>NUCLEOTIDE SEQUENCE [LARGE SCALE GENOMIC DNA]</scope>
    <source>
        <strain evidence="3">DSM 18733</strain>
    </source>
</reference>
<dbReference type="Proteomes" id="UP000199421">
    <property type="component" value="Unassembled WGS sequence"/>
</dbReference>
<keyword evidence="1" id="KW-0472">Membrane</keyword>
<keyword evidence="1" id="KW-1133">Transmembrane helix</keyword>
<dbReference type="AlphaFoldDB" id="A0A1H7HJD9"/>
<proteinExistence type="predicted"/>